<keyword evidence="2" id="KW-0812">Transmembrane</keyword>
<keyword evidence="4" id="KW-1185">Reference proteome</keyword>
<keyword evidence="1" id="KW-0245">EGF-like domain</keyword>
<accession>A0A9W3ACZ5</accession>
<organism evidence="4 5">
    <name type="scientific">Biomphalaria glabrata</name>
    <name type="common">Bloodfluke planorb</name>
    <name type="synonym">Freshwater snail</name>
    <dbReference type="NCBI Taxonomy" id="6526"/>
    <lineage>
        <taxon>Eukaryota</taxon>
        <taxon>Metazoa</taxon>
        <taxon>Spiralia</taxon>
        <taxon>Lophotrochozoa</taxon>
        <taxon>Mollusca</taxon>
        <taxon>Gastropoda</taxon>
        <taxon>Heterobranchia</taxon>
        <taxon>Euthyneura</taxon>
        <taxon>Panpulmonata</taxon>
        <taxon>Hygrophila</taxon>
        <taxon>Lymnaeoidea</taxon>
        <taxon>Planorbidae</taxon>
        <taxon>Biomphalaria</taxon>
    </lineage>
</organism>
<feature type="transmembrane region" description="Helical" evidence="2">
    <location>
        <begin position="710"/>
        <end position="733"/>
    </location>
</feature>
<evidence type="ECO:0000256" key="3">
    <source>
        <dbReference type="SAM" id="SignalP"/>
    </source>
</evidence>
<dbReference type="Gene3D" id="2.170.300.10">
    <property type="entry name" value="Tie2 ligand-binding domain superfamily"/>
    <property type="match status" value="2"/>
</dbReference>
<reference evidence="5" key="1">
    <citation type="submission" date="2025-08" db="UniProtKB">
        <authorList>
            <consortium name="RefSeq"/>
        </authorList>
    </citation>
    <scope>IDENTIFICATION</scope>
</reference>
<dbReference type="GO" id="GO:0005044">
    <property type="term" value="F:scavenger receptor activity"/>
    <property type="evidence" value="ECO:0007669"/>
    <property type="project" value="InterPro"/>
</dbReference>
<feature type="chain" id="PRO_5040783031" evidence="3">
    <location>
        <begin position="22"/>
        <end position="751"/>
    </location>
</feature>
<dbReference type="OrthoDB" id="6043889at2759"/>
<feature type="signal peptide" evidence="3">
    <location>
        <begin position="1"/>
        <end position="21"/>
    </location>
</feature>
<evidence type="ECO:0000256" key="1">
    <source>
        <dbReference type="ARBA" id="ARBA00022536"/>
    </source>
</evidence>
<evidence type="ECO:0000313" key="5">
    <source>
        <dbReference type="RefSeq" id="XP_055885053.1"/>
    </source>
</evidence>
<dbReference type="InterPro" id="IPR042635">
    <property type="entry name" value="MEGF10/SREC1/2-like"/>
</dbReference>
<dbReference type="GeneID" id="106076126"/>
<dbReference type="Proteomes" id="UP001165740">
    <property type="component" value="Chromosome 5"/>
</dbReference>
<dbReference type="RefSeq" id="XP_055885053.1">
    <property type="nucleotide sequence ID" value="XM_056029078.1"/>
</dbReference>
<evidence type="ECO:0000313" key="4">
    <source>
        <dbReference type="Proteomes" id="UP001165740"/>
    </source>
</evidence>
<evidence type="ECO:0000256" key="2">
    <source>
        <dbReference type="SAM" id="Phobius"/>
    </source>
</evidence>
<name>A0A9W3ACZ5_BIOGL</name>
<sequence>MDFVSNLCVIYFLIQVNQIFAQCPQGMFGANCKDMCHCDDYSCNTEGECNTCNFLTFSYKCQYFNRFYEAKTDIANIDITDILSDGNDSTCTSLTGENIIIDLSGRFSVTWLRFVTSKPDDLQYGFNITFQDDKSQSVNLSGNETLIVVDKTIDVHFQLNSEFIQYIILGGKVVQEMCTLFISSGQLVSLGKTAYYSTPSTDTFKILFPEALDFEEFTSEKYNVDGGTLWEIDLESSYIVQNFQIYFDDAVFSRAVIEASDSGGTLIYTRIVEYYQKRYILFYSSVTTPVRYINFIAEDANNSSLTILLHELKAFGECPEGSWGVQCRENCSSDCPESCRFDDGLCTKYCLGYSDPPKCQTVCNIGTWGVNCSNPCSNRCLNQTCDRITGKCNKGCLGYKDTPDCTIECDTGSWGINCASNCSKCFNSTCNSLTGLCDQGCLGYRDPPDCSIECDTGTWGVNCSSQCSDKCFNKSCDSITSKCAHGCLGFSDPPDCTTKCDTGTWGVNCSSQCSDRCFNQSCDSRTSKCTQGCLGFNDPPDCTTKCDTGTWGVNCSSQCSDTCFNQSCDSITSKCTHGCLGFSDPPDCTTKCDTGTWGVNCSNQCSNRCFNQSCDSITGKCNQGCSGYSDTPDCTIECDTGLWGRNCASNCTNCFNSKCNSRSGLCDQGCLGYSDPPSCTTECGSGYWGLNCTYQSCDGKSESQSLSREATIAIAVSLSLFGLIVVVVVFVVLKNKGIACFGTTALVVPQN</sequence>
<dbReference type="AlphaFoldDB" id="A0A9W3ACZ5"/>
<keyword evidence="3" id="KW-0732">Signal</keyword>
<keyword evidence="2" id="KW-1133">Transmembrane helix</keyword>
<keyword evidence="2" id="KW-0472">Membrane</keyword>
<protein>
    <submittedName>
        <fullName evidence="5">Uncharacterized protein LOC106076126 isoform X1</fullName>
    </submittedName>
</protein>
<dbReference type="PANTHER" id="PTHR24043:SF8">
    <property type="entry name" value="EGF-LIKE DOMAIN-CONTAINING PROTEIN"/>
    <property type="match status" value="1"/>
</dbReference>
<proteinExistence type="predicted"/>
<gene>
    <name evidence="5" type="primary">LOC106076126</name>
</gene>
<dbReference type="PANTHER" id="PTHR24043">
    <property type="entry name" value="SCAVENGER RECEPTOR CLASS F"/>
    <property type="match status" value="1"/>
</dbReference>